<feature type="region of interest" description="Disordered" evidence="8">
    <location>
        <begin position="540"/>
        <end position="562"/>
    </location>
</feature>
<dbReference type="PANTHER" id="PTHR35041">
    <property type="entry name" value="MEDIATOR OF RNA POLYMERASE II TRANSCRIPTION SUBUNIT 1"/>
    <property type="match status" value="1"/>
</dbReference>
<comment type="similarity">
    <text evidence="2 7">Belongs to the Mediator complex subunit 1 family.</text>
</comment>
<dbReference type="GeneID" id="41996618"/>
<dbReference type="Proteomes" id="UP000253153">
    <property type="component" value="Unassembled WGS sequence"/>
</dbReference>
<evidence type="ECO:0000256" key="6">
    <source>
        <dbReference type="ARBA" id="ARBA00023242"/>
    </source>
</evidence>
<proteinExistence type="inferred from homology"/>
<feature type="region of interest" description="Disordered" evidence="8">
    <location>
        <begin position="1"/>
        <end position="59"/>
    </location>
</feature>
<feature type="compositionally biased region" description="Polar residues" evidence="8">
    <location>
        <begin position="10"/>
        <end position="21"/>
    </location>
</feature>
<protein>
    <recommendedName>
        <fullName evidence="7">Mediator of RNA polymerase II transcription subunit 1</fullName>
    </recommendedName>
    <alternativeName>
        <fullName evidence="7">Mediator complex subunit 1</fullName>
    </alternativeName>
</protein>
<comment type="function">
    <text evidence="7">Component of the Mediator complex, a coactivator involved in the regulated transcription of nearly all RNA polymerase II-dependent genes. Mediator functions as a bridge to convey information from gene-specific regulatory proteins to the basal RNA polymerase II transcription machinery. Mediator is recruited to promoters by direct interactions with regulatory proteins and serves as a scaffold for the assembly of a functional preinitiation complex with RNA polymerase II and the general transcription factors.</text>
</comment>
<comment type="caution">
    <text evidence="10">The sequence shown here is derived from an EMBL/GenBank/DDBJ whole genome shotgun (WGS) entry which is preliminary data.</text>
</comment>
<gene>
    <name evidence="10" type="ORF">FIESC28_07181</name>
</gene>
<reference evidence="10 11" key="1">
    <citation type="submission" date="2018-06" db="EMBL/GenBank/DDBJ databases">
        <title>Fusarium incarnatum-equiseti species complex species 28.</title>
        <authorList>
            <person name="Gardiner D.M."/>
        </authorList>
    </citation>
    <scope>NUCLEOTIDE SEQUENCE [LARGE SCALE GENOMIC DNA]</scope>
    <source>
        <strain evidence="10 11">FIESC_28</strain>
    </source>
</reference>
<keyword evidence="5 7" id="KW-0804">Transcription</keyword>
<keyword evidence="4 7" id="KW-0010">Activator</keyword>
<dbReference type="InterPro" id="IPR019680">
    <property type="entry name" value="Mediator_Med1"/>
</dbReference>
<dbReference type="GO" id="GO:0016592">
    <property type="term" value="C:mediator complex"/>
    <property type="evidence" value="ECO:0007669"/>
    <property type="project" value="InterPro"/>
</dbReference>
<evidence type="ECO:0000256" key="8">
    <source>
        <dbReference type="SAM" id="MobiDB-lite"/>
    </source>
</evidence>
<evidence type="ECO:0000256" key="2">
    <source>
        <dbReference type="ARBA" id="ARBA00006210"/>
    </source>
</evidence>
<sequence length="673" mass="74279">MATPTAMKHASQQGRTPSQLAAATPPVSTPFSNPAHAAFSPRGPKSSPQQFKKSPATSSLMAHMSNVPLNFDSPSTAAAMGALGITGGLDVNLNNVDVGNLGGLPSLVNEDDKLKRLETIIATLDKKKGLVSEAGLERLAQRIGLDCLSEDTTAPDGRKQRTLVIAGSAIQLDIILDNNIVENISLAFPESAASVTKHVGRASEILLKDLQLRPNQSPLTKTLDDFANNLERLAVLDKLSIVPGLDCHEALAGIYASLERLHQWDVAKLREEPGMSDKSDGALSMAAMCTRHGFPVMHSKDRVGLALQYWKVLRHIQPTNEQMASFTASREQVWSLLIGCAPIIDEVMPVRVSENWLSKDVIKSEPSINPKQPNLDWQEPGNVVLPPSEENKNAGMEMLQPDLSTARVPQVMFIATFDPPIIMSHNDWSHLYTIVNMKTPQLYGYVPTFDSLLFPIPPGSAQDPSELRAISRQRDVRTYDKNQKPALKPHRNTLYIYKQVYSHRVTEIPFSHPQQLIYMLPLLRQYAFLATLLENSFGSETKEAGPLPKRGDAAVQQPKSNVTTRDELADFMKSASVSDETATPEPSELKLDVTLWVHPMPHLQVVFPFKDSIANITLKILEDGVVDVAEENVLPRSEDNAQGKRLTRADLGKVLEHMEDLCKWAEWIRTRLA</sequence>
<dbReference type="Pfam" id="PF10744">
    <property type="entry name" value="Med1"/>
    <property type="match status" value="1"/>
</dbReference>
<evidence type="ECO:0000259" key="9">
    <source>
        <dbReference type="Pfam" id="PF10744"/>
    </source>
</evidence>
<evidence type="ECO:0000256" key="4">
    <source>
        <dbReference type="ARBA" id="ARBA00023159"/>
    </source>
</evidence>
<dbReference type="GO" id="GO:0045944">
    <property type="term" value="P:positive regulation of transcription by RNA polymerase II"/>
    <property type="evidence" value="ECO:0007669"/>
    <property type="project" value="UniProtKB-ARBA"/>
</dbReference>
<dbReference type="RefSeq" id="XP_031014580.1">
    <property type="nucleotide sequence ID" value="XM_031161322.1"/>
</dbReference>
<keyword evidence="3 7" id="KW-0805">Transcription regulation</keyword>
<evidence type="ECO:0000256" key="1">
    <source>
        <dbReference type="ARBA" id="ARBA00004123"/>
    </source>
</evidence>
<dbReference type="PANTHER" id="PTHR35041:SF4">
    <property type="entry name" value="MEDIATOR OF RNA POLYMERASE II TRANSCRIPTION SUBUNIT 1"/>
    <property type="match status" value="1"/>
</dbReference>
<dbReference type="AlphaFoldDB" id="A0A366RHC0"/>
<comment type="subcellular location">
    <subcellularLocation>
        <location evidence="1 7">Nucleus</location>
    </subcellularLocation>
</comment>
<organism evidence="10 11">
    <name type="scientific">Fusarium coffeatum</name>
    <dbReference type="NCBI Taxonomy" id="231269"/>
    <lineage>
        <taxon>Eukaryota</taxon>
        <taxon>Fungi</taxon>
        <taxon>Dikarya</taxon>
        <taxon>Ascomycota</taxon>
        <taxon>Pezizomycotina</taxon>
        <taxon>Sordariomycetes</taxon>
        <taxon>Hypocreomycetidae</taxon>
        <taxon>Hypocreales</taxon>
        <taxon>Nectriaceae</taxon>
        <taxon>Fusarium</taxon>
        <taxon>Fusarium incarnatum-equiseti species complex</taxon>
    </lineage>
</organism>
<evidence type="ECO:0000256" key="5">
    <source>
        <dbReference type="ARBA" id="ARBA00023163"/>
    </source>
</evidence>
<evidence type="ECO:0000313" key="11">
    <source>
        <dbReference type="Proteomes" id="UP000253153"/>
    </source>
</evidence>
<feature type="domain" description="Mediator complex subunit Med1" evidence="9">
    <location>
        <begin position="119"/>
        <end position="538"/>
    </location>
</feature>
<evidence type="ECO:0000256" key="7">
    <source>
        <dbReference type="RuleBase" id="RU364059"/>
    </source>
</evidence>
<keyword evidence="6 7" id="KW-0539">Nucleus</keyword>
<evidence type="ECO:0000256" key="3">
    <source>
        <dbReference type="ARBA" id="ARBA00023015"/>
    </source>
</evidence>
<evidence type="ECO:0000313" key="10">
    <source>
        <dbReference type="EMBL" id="RBR15780.1"/>
    </source>
</evidence>
<name>A0A366RHC0_9HYPO</name>
<dbReference type="OrthoDB" id="5310959at2759"/>
<keyword evidence="11" id="KW-1185">Reference proteome</keyword>
<accession>A0A366RHC0</accession>
<feature type="compositionally biased region" description="Polar residues" evidence="8">
    <location>
        <begin position="46"/>
        <end position="59"/>
    </location>
</feature>
<dbReference type="EMBL" id="QKXC01000152">
    <property type="protein sequence ID" value="RBR15780.1"/>
    <property type="molecule type" value="Genomic_DNA"/>
</dbReference>
<dbReference type="GO" id="GO:0003712">
    <property type="term" value="F:transcription coregulator activity"/>
    <property type="evidence" value="ECO:0007669"/>
    <property type="project" value="InterPro"/>
</dbReference>